<evidence type="ECO:0000313" key="2">
    <source>
        <dbReference type="EMBL" id="RPD67567.1"/>
    </source>
</evidence>
<sequence>MLRGRLVHRVLPCRPRRPELLVRPEKLGQSSILPPYITLSRRPFVSSGASALSAELPAENVNDSLPVQRTNFRSPPFNLLGTLDPTKLTPEDYVKPRYHLNATLLVYDQLRIQVYSRYSNGSADLDFPGSPQPPSNRPLDKPPGGFLYYHQYPHAPPLAGELRFRITPSNDPGSFPFGVDLMTERGGPWCLHLPQIAKRKTCAVLRHLLTVVDGTVSQQLMDLARANHHSEFFQTNGNTTGSGWLHSFGQPFYIDLHRKDHAFVLIGKDHITKSSVRVTVSSHTSFQRHYPFLGTIMCCFEPSPYRKHAGKRVAVVRVLRSLESDPIRPNPDYAGPPYPLELRPREGQLFMRMKYGKATPWAGDVDNGRVKGVTPHDAVLRTLFENAAEFGSV</sequence>
<organism evidence="2 3">
    <name type="scientific">Lentinus tigrinus ALCF2SS1-6</name>
    <dbReference type="NCBI Taxonomy" id="1328759"/>
    <lineage>
        <taxon>Eukaryota</taxon>
        <taxon>Fungi</taxon>
        <taxon>Dikarya</taxon>
        <taxon>Basidiomycota</taxon>
        <taxon>Agaricomycotina</taxon>
        <taxon>Agaricomycetes</taxon>
        <taxon>Polyporales</taxon>
        <taxon>Polyporaceae</taxon>
        <taxon>Lentinus</taxon>
    </lineage>
</organism>
<dbReference type="EMBL" id="ML122250">
    <property type="protein sequence ID" value="RPD67567.1"/>
    <property type="molecule type" value="Genomic_DNA"/>
</dbReference>
<keyword evidence="3" id="KW-1185">Reference proteome</keyword>
<feature type="region of interest" description="Disordered" evidence="1">
    <location>
        <begin position="123"/>
        <end position="143"/>
    </location>
</feature>
<reference evidence="2" key="1">
    <citation type="journal article" date="2018" name="Genome Biol. Evol.">
        <title>Genomics and development of Lentinus tigrinus, a white-rot wood-decaying mushroom with dimorphic fruiting bodies.</title>
        <authorList>
            <person name="Wu B."/>
            <person name="Xu Z."/>
            <person name="Knudson A."/>
            <person name="Carlson A."/>
            <person name="Chen N."/>
            <person name="Kovaka S."/>
            <person name="LaButti K."/>
            <person name="Lipzen A."/>
            <person name="Pennachio C."/>
            <person name="Riley R."/>
            <person name="Schakwitz W."/>
            <person name="Umezawa K."/>
            <person name="Ohm R.A."/>
            <person name="Grigoriev I.V."/>
            <person name="Nagy L.G."/>
            <person name="Gibbons J."/>
            <person name="Hibbett D."/>
        </authorList>
    </citation>
    <scope>NUCLEOTIDE SEQUENCE [LARGE SCALE GENOMIC DNA]</scope>
    <source>
        <strain evidence="2">ALCF2SS1-6</strain>
    </source>
</reference>
<dbReference type="AlphaFoldDB" id="A0A5C2SXH6"/>
<name>A0A5C2SXH6_9APHY</name>
<protein>
    <submittedName>
        <fullName evidence="2">Uncharacterized protein</fullName>
    </submittedName>
</protein>
<evidence type="ECO:0000313" key="3">
    <source>
        <dbReference type="Proteomes" id="UP000313359"/>
    </source>
</evidence>
<evidence type="ECO:0000256" key="1">
    <source>
        <dbReference type="SAM" id="MobiDB-lite"/>
    </source>
</evidence>
<proteinExistence type="predicted"/>
<dbReference type="Proteomes" id="UP000313359">
    <property type="component" value="Unassembled WGS sequence"/>
</dbReference>
<gene>
    <name evidence="2" type="ORF">L227DRAFT_28440</name>
</gene>
<dbReference type="OrthoDB" id="2758168at2759"/>
<accession>A0A5C2SXH6</accession>